<dbReference type="Gene3D" id="1.20.1250.20">
    <property type="entry name" value="MFS general substrate transporter like domains"/>
    <property type="match status" value="2"/>
</dbReference>
<feature type="transmembrane region" description="Helical" evidence="1">
    <location>
        <begin position="390"/>
        <end position="414"/>
    </location>
</feature>
<dbReference type="KEGG" id="spu:105437198"/>
<dbReference type="OMA" id="ILIERCE"/>
<dbReference type="SUPFAM" id="SSF103473">
    <property type="entry name" value="MFS general substrate transporter"/>
    <property type="match status" value="1"/>
</dbReference>
<evidence type="ECO:0000313" key="3">
    <source>
        <dbReference type="Proteomes" id="UP000007110"/>
    </source>
</evidence>
<dbReference type="RefSeq" id="XP_030842952.1">
    <property type="nucleotide sequence ID" value="XM_030987092.1"/>
</dbReference>
<organism evidence="2 3">
    <name type="scientific">Strongylocentrotus purpuratus</name>
    <name type="common">Purple sea urchin</name>
    <dbReference type="NCBI Taxonomy" id="7668"/>
    <lineage>
        <taxon>Eukaryota</taxon>
        <taxon>Metazoa</taxon>
        <taxon>Echinodermata</taxon>
        <taxon>Eleutherozoa</taxon>
        <taxon>Echinozoa</taxon>
        <taxon>Echinoidea</taxon>
        <taxon>Euechinoidea</taxon>
        <taxon>Echinacea</taxon>
        <taxon>Camarodonta</taxon>
        <taxon>Echinidea</taxon>
        <taxon>Strongylocentrotidae</taxon>
        <taxon>Strongylocentrotus</taxon>
    </lineage>
</organism>
<evidence type="ECO:0000313" key="2">
    <source>
        <dbReference type="EnsemblMetazoa" id="XP_030842952"/>
    </source>
</evidence>
<feature type="transmembrane region" description="Helical" evidence="1">
    <location>
        <begin position="480"/>
        <end position="502"/>
    </location>
</feature>
<feature type="transmembrane region" description="Helical" evidence="1">
    <location>
        <begin position="508"/>
        <end position="533"/>
    </location>
</feature>
<feature type="transmembrane region" description="Helical" evidence="1">
    <location>
        <begin position="83"/>
        <end position="102"/>
    </location>
</feature>
<keyword evidence="1" id="KW-1133">Transmembrane helix</keyword>
<dbReference type="InParanoid" id="A0A7M7NX35"/>
<evidence type="ECO:0000256" key="1">
    <source>
        <dbReference type="SAM" id="Phobius"/>
    </source>
</evidence>
<dbReference type="EnsemblMetazoa" id="XM_030987092">
    <property type="protein sequence ID" value="XP_030842952"/>
    <property type="gene ID" value="LOC105437198"/>
</dbReference>
<proteinExistence type="predicted"/>
<feature type="transmembrane region" description="Helical" evidence="1">
    <location>
        <begin position="138"/>
        <end position="160"/>
    </location>
</feature>
<dbReference type="PANTHER" id="PTHR11360:SF303">
    <property type="entry name" value="MAJOR FACILITATOR SUPERFAMILY (MFS) PROFILE DOMAIN-CONTAINING PROTEIN"/>
    <property type="match status" value="1"/>
</dbReference>
<protein>
    <submittedName>
        <fullName evidence="2">Uncharacterized protein</fullName>
    </submittedName>
</protein>
<reference evidence="2" key="2">
    <citation type="submission" date="2021-01" db="UniProtKB">
        <authorList>
            <consortium name="EnsemblMetazoa"/>
        </authorList>
    </citation>
    <scope>IDENTIFICATION</scope>
</reference>
<reference evidence="3" key="1">
    <citation type="submission" date="2015-02" db="EMBL/GenBank/DDBJ databases">
        <title>Genome sequencing for Strongylocentrotus purpuratus.</title>
        <authorList>
            <person name="Murali S."/>
            <person name="Liu Y."/>
            <person name="Vee V."/>
            <person name="English A."/>
            <person name="Wang M."/>
            <person name="Skinner E."/>
            <person name="Han Y."/>
            <person name="Muzny D.M."/>
            <person name="Worley K.C."/>
            <person name="Gibbs R.A."/>
        </authorList>
    </citation>
    <scope>NUCLEOTIDE SEQUENCE</scope>
</reference>
<keyword evidence="1" id="KW-0472">Membrane</keyword>
<dbReference type="InterPro" id="IPR036259">
    <property type="entry name" value="MFS_trans_sf"/>
</dbReference>
<feature type="transmembrane region" description="Helical" evidence="1">
    <location>
        <begin position="441"/>
        <end position="459"/>
    </location>
</feature>
<dbReference type="OrthoDB" id="410267at2759"/>
<keyword evidence="1" id="KW-0812">Transmembrane</keyword>
<feature type="transmembrane region" description="Helical" evidence="1">
    <location>
        <begin position="354"/>
        <end position="378"/>
    </location>
</feature>
<sequence length="545" mass="59020">MASIKEDSTSKWKFVILISKFVFHLIVASIKKVFGVLIDEMVVVFDTDVAMLGLLCSVPVALMLVACPIIAHLLAHGRGSPRVISLVGMTSGFGALMFSSYTRSCVLFGIYMTVLGIALAMGYMTCCVTMNDYFANSFVMVNTLTEIGSSVGILFIPILIERCERAYGYCGAMLIFSAIFLHQVAGSATLRPPPEQSGTLPKKIECSKDIVSRRSGQVGAGAVSPFKSTQIKIKLGACEGDTEAGDKQVIDELKATGNGQCSLGGIQQIRHERCFEGRDPKHENSFCLPRTSEFSDDDCIHTDTIEQCPLISEEIGLTTNGTAQDSCQTERKEFDQPHSITGFFVNCIFIREPLFTLVLPVYFLTHVGTYAWMLYLIPHAKWQGISSSKAVLLSTIGGVGALLGRIFLTVILYFGVDPFVISCISSAVASATFLIDPWVTSYHFMCMTAFLQGWTLFINTTMRASMCKITTSSQNFTLGYGYAALSSGIGGLAGGFAAGALYDATGSFQTVFLFLGGIHALVVLNLLVYLLIIHVTGNKSEDMAT</sequence>
<dbReference type="InterPro" id="IPR050327">
    <property type="entry name" value="Proton-linked_MCT"/>
</dbReference>
<keyword evidence="3" id="KW-1185">Reference proteome</keyword>
<feature type="transmembrane region" description="Helical" evidence="1">
    <location>
        <begin position="108"/>
        <end position="126"/>
    </location>
</feature>
<dbReference type="GO" id="GO:0005886">
    <property type="term" value="C:plasma membrane"/>
    <property type="evidence" value="ECO:0000318"/>
    <property type="project" value="GO_Central"/>
</dbReference>
<dbReference type="Proteomes" id="UP000007110">
    <property type="component" value="Unassembled WGS sequence"/>
</dbReference>
<feature type="transmembrane region" description="Helical" evidence="1">
    <location>
        <begin position="12"/>
        <end position="30"/>
    </location>
</feature>
<feature type="transmembrane region" description="Helical" evidence="1">
    <location>
        <begin position="50"/>
        <end position="71"/>
    </location>
</feature>
<accession>A0A7M7NX35</accession>
<feature type="transmembrane region" description="Helical" evidence="1">
    <location>
        <begin position="166"/>
        <end position="185"/>
    </location>
</feature>
<dbReference type="GO" id="GO:0008028">
    <property type="term" value="F:monocarboxylic acid transmembrane transporter activity"/>
    <property type="evidence" value="ECO:0000318"/>
    <property type="project" value="GO_Central"/>
</dbReference>
<name>A0A7M7NX35_STRPU</name>
<dbReference type="FunFam" id="1.20.1250.20:FF:000374">
    <property type="entry name" value="Uncharacterized protein"/>
    <property type="match status" value="1"/>
</dbReference>
<dbReference type="FunFam" id="1.20.1250.20:FF:000517">
    <property type="entry name" value="Uncharacterized protein"/>
    <property type="match status" value="1"/>
</dbReference>
<dbReference type="GeneID" id="105437198"/>
<dbReference type="AlphaFoldDB" id="A0A7M7NX35"/>
<dbReference type="PANTHER" id="PTHR11360">
    <property type="entry name" value="MONOCARBOXYLATE TRANSPORTER"/>
    <property type="match status" value="1"/>
</dbReference>